<evidence type="ECO:0000313" key="2">
    <source>
        <dbReference type="EMBL" id="ETY72641.1"/>
    </source>
</evidence>
<evidence type="ECO:0000259" key="1">
    <source>
        <dbReference type="Pfam" id="PF25509"/>
    </source>
</evidence>
<dbReference type="eggNOG" id="COG0826">
    <property type="taxonomic scope" value="Bacteria"/>
</dbReference>
<dbReference type="AlphaFoldDB" id="W6T3W9"/>
<sequence length="309" mass="33202">MNDTVRLISASGSEIEQMTGRDLKQAIAKSEGRVIMAQHLLFDGKGLVRGITNTELMGAFGADMVLLNTFNFDDASKNLGLQGLSVKELKSRVRLPVGIYLGCPSSDSHEDAKLYDKKGMMASKQHLQMAVDLGADFIVLGGNPGTGTSIQDIIKYTKIAREVCGPDMLIFAGKWEDGVTEKVLGDPLADYDAQTVVKQLIDAGADIIDFPAPGSRSGISTRMIQDLIYLVHTYKPGTLAMSFLNSSVEGADQATIRQIALKIKETGADVCAIGDGGFSGCSTPENVMQLSISMKGKPYTYFRMASTNK</sequence>
<reference evidence="2 3" key="1">
    <citation type="journal article" date="2014" name="Genome Announc.">
        <title>Genome Sequence of Lactobacillus fabifermentans Strain T30PCM01, Isolated from Fermenting Grape Marc.</title>
        <authorList>
            <person name="Treu L."/>
            <person name="Vendramin V."/>
            <person name="Bovo B."/>
            <person name="Giacomini A."/>
            <person name="Corich V."/>
            <person name="Campanaro S."/>
        </authorList>
    </citation>
    <scope>NUCLEOTIDE SEQUENCE [LARGE SCALE GENOMIC DNA]</scope>
    <source>
        <strain evidence="2 3">T30PCM01</strain>
    </source>
</reference>
<proteinExistence type="predicted"/>
<dbReference type="STRING" id="1400520.LFAB_16435"/>
<feature type="domain" description="DUF7916" evidence="1">
    <location>
        <begin position="8"/>
        <end position="307"/>
    </location>
</feature>
<evidence type="ECO:0000313" key="3">
    <source>
        <dbReference type="Proteomes" id="UP000019247"/>
    </source>
</evidence>
<name>W6T3W9_9LACO</name>
<dbReference type="Proteomes" id="UP000019247">
    <property type="component" value="Unassembled WGS sequence"/>
</dbReference>
<dbReference type="HOGENOM" id="CLU_078477_0_0_9"/>
<dbReference type="RefSeq" id="WP_024626401.1">
    <property type="nucleotide sequence ID" value="NZ_KK036539.1"/>
</dbReference>
<accession>W6T3W9</accession>
<protein>
    <recommendedName>
        <fullName evidence="1">DUF7916 domain-containing protein</fullName>
    </recommendedName>
</protein>
<comment type="caution">
    <text evidence="2">The sequence shown here is derived from an EMBL/GenBank/DDBJ whole genome shotgun (WGS) entry which is preliminary data.</text>
</comment>
<dbReference type="EMBL" id="AWWK01000093">
    <property type="protein sequence ID" value="ETY72641.1"/>
    <property type="molecule type" value="Genomic_DNA"/>
</dbReference>
<gene>
    <name evidence="2" type="ORF">LFAB_16435</name>
</gene>
<dbReference type="PATRIC" id="fig|1400520.3.peg.3230"/>
<dbReference type="InterPro" id="IPR057238">
    <property type="entry name" value="DUF7916"/>
</dbReference>
<dbReference type="Pfam" id="PF25509">
    <property type="entry name" value="DUF7916"/>
    <property type="match status" value="1"/>
</dbReference>
<dbReference type="InterPro" id="IPR011060">
    <property type="entry name" value="RibuloseP-bd_barrel"/>
</dbReference>
<dbReference type="SUPFAM" id="SSF51366">
    <property type="entry name" value="Ribulose-phoshate binding barrel"/>
    <property type="match status" value="1"/>
</dbReference>
<dbReference type="OrthoDB" id="5581965at2"/>
<organism evidence="2 3">
    <name type="scientific">Lactiplantibacillus fabifermentans T30PCM01</name>
    <dbReference type="NCBI Taxonomy" id="1400520"/>
    <lineage>
        <taxon>Bacteria</taxon>
        <taxon>Bacillati</taxon>
        <taxon>Bacillota</taxon>
        <taxon>Bacilli</taxon>
        <taxon>Lactobacillales</taxon>
        <taxon>Lactobacillaceae</taxon>
        <taxon>Lactiplantibacillus</taxon>
    </lineage>
</organism>